<dbReference type="InterPro" id="IPR000748">
    <property type="entry name" value="PsdUridine_synth_RsuA/RluB/E/F"/>
</dbReference>
<dbReference type="InterPro" id="IPR050343">
    <property type="entry name" value="RsuA_PseudoU_synthase"/>
</dbReference>
<dbReference type="SUPFAM" id="SSF55120">
    <property type="entry name" value="Pseudouridine synthase"/>
    <property type="match status" value="1"/>
</dbReference>
<evidence type="ECO:0000256" key="2">
    <source>
        <dbReference type="ARBA" id="ARBA00023235"/>
    </source>
</evidence>
<evidence type="ECO:0000259" key="4">
    <source>
        <dbReference type="Pfam" id="PF00849"/>
    </source>
</evidence>
<comment type="similarity">
    <text evidence="1 3">Belongs to the pseudouridine synthase RsuA family.</text>
</comment>
<evidence type="ECO:0000256" key="1">
    <source>
        <dbReference type="ARBA" id="ARBA00008348"/>
    </source>
</evidence>
<dbReference type="eggNOG" id="COG1187">
    <property type="taxonomic scope" value="Bacteria"/>
</dbReference>
<dbReference type="AlphaFoldDB" id="C6VS09"/>
<reference evidence="5 6" key="1">
    <citation type="journal article" date="2009" name="Stand. Genomic Sci.">
        <title>Complete genome sequence of Dyadobacter fermentans type strain (NS114).</title>
        <authorList>
            <person name="Lang E."/>
            <person name="Lapidus A."/>
            <person name="Chertkov O."/>
            <person name="Brettin T."/>
            <person name="Detter J.C."/>
            <person name="Han C."/>
            <person name="Copeland A."/>
            <person name="Glavina Del Rio T."/>
            <person name="Nolan M."/>
            <person name="Chen F."/>
            <person name="Lucas S."/>
            <person name="Tice H."/>
            <person name="Cheng J.F."/>
            <person name="Land M."/>
            <person name="Hauser L."/>
            <person name="Chang Y.J."/>
            <person name="Jeffries C.D."/>
            <person name="Kopitz M."/>
            <person name="Bruce D."/>
            <person name="Goodwin L."/>
            <person name="Pitluck S."/>
            <person name="Ovchinnikova G."/>
            <person name="Pati A."/>
            <person name="Ivanova N."/>
            <person name="Mavrommatis K."/>
            <person name="Chen A."/>
            <person name="Palaniappan K."/>
            <person name="Chain P."/>
            <person name="Bristow J."/>
            <person name="Eisen J.A."/>
            <person name="Markowitz V."/>
            <person name="Hugenholtz P."/>
            <person name="Goker M."/>
            <person name="Rohde M."/>
            <person name="Kyrpides N.C."/>
            <person name="Klenk H.P."/>
        </authorList>
    </citation>
    <scope>NUCLEOTIDE SEQUENCE [LARGE SCALE GENOMIC DNA]</scope>
    <source>
        <strain evidence="6">ATCC 700827 / DSM 18053 / CIP 107007 / KCTC 52180 / NS114</strain>
    </source>
</reference>
<accession>C6VS09</accession>
<dbReference type="InterPro" id="IPR020094">
    <property type="entry name" value="TruA/RsuA/RluB/E/F_N"/>
</dbReference>
<dbReference type="InterPro" id="IPR042092">
    <property type="entry name" value="PsdUridine_s_RsuA/RluB/E/F_cat"/>
</dbReference>
<dbReference type="InterPro" id="IPR018496">
    <property type="entry name" value="PsdUridine_synth_RsuA/RluB_CS"/>
</dbReference>
<dbReference type="EMBL" id="CP001619">
    <property type="protein sequence ID" value="ACT94530.1"/>
    <property type="molecule type" value="Genomic_DNA"/>
</dbReference>
<name>C6VS09_DYAFD</name>
<evidence type="ECO:0000313" key="5">
    <source>
        <dbReference type="EMBL" id="ACT94530.1"/>
    </source>
</evidence>
<dbReference type="PANTHER" id="PTHR47683">
    <property type="entry name" value="PSEUDOURIDINE SYNTHASE FAMILY PROTEIN-RELATED"/>
    <property type="match status" value="1"/>
</dbReference>
<dbReference type="Gene3D" id="3.30.70.1560">
    <property type="entry name" value="Alpha-L RNA-binding motif"/>
    <property type="match status" value="1"/>
</dbReference>
<dbReference type="RefSeq" id="WP_015812775.1">
    <property type="nucleotide sequence ID" value="NC_013037.1"/>
</dbReference>
<dbReference type="Pfam" id="PF00849">
    <property type="entry name" value="PseudoU_synth_2"/>
    <property type="match status" value="1"/>
</dbReference>
<dbReference type="InterPro" id="IPR006145">
    <property type="entry name" value="PsdUridine_synth_RsuA/RluA"/>
</dbReference>
<dbReference type="HOGENOM" id="CLU_024979_8_1_10"/>
<dbReference type="InterPro" id="IPR020103">
    <property type="entry name" value="PsdUridine_synth_cat_dom_sf"/>
</dbReference>
<dbReference type="GO" id="GO:0140098">
    <property type="term" value="F:catalytic activity, acting on RNA"/>
    <property type="evidence" value="ECO:0007669"/>
    <property type="project" value="UniProtKB-ARBA"/>
</dbReference>
<feature type="domain" description="Pseudouridine synthase RsuA/RluA-like" evidence="4">
    <location>
        <begin position="12"/>
        <end position="160"/>
    </location>
</feature>
<dbReference type="EC" id="5.4.99.-" evidence="3"/>
<dbReference type="GO" id="GO:0003723">
    <property type="term" value="F:RNA binding"/>
    <property type="evidence" value="ECO:0007669"/>
    <property type="project" value="InterPro"/>
</dbReference>
<keyword evidence="2 3" id="KW-0413">Isomerase</keyword>
<dbReference type="GO" id="GO:0001522">
    <property type="term" value="P:pseudouridine synthesis"/>
    <property type="evidence" value="ECO:0007669"/>
    <property type="project" value="InterPro"/>
</dbReference>
<dbReference type="KEGG" id="dfe:Dfer_3319"/>
<dbReference type="PROSITE" id="PS01149">
    <property type="entry name" value="PSI_RSU"/>
    <property type="match status" value="1"/>
</dbReference>
<dbReference type="GO" id="GO:0006364">
    <property type="term" value="P:rRNA processing"/>
    <property type="evidence" value="ECO:0007669"/>
    <property type="project" value="UniProtKB-ARBA"/>
</dbReference>
<proteinExistence type="inferred from homology"/>
<dbReference type="Proteomes" id="UP000002011">
    <property type="component" value="Chromosome"/>
</dbReference>
<evidence type="ECO:0000313" key="6">
    <source>
        <dbReference type="Proteomes" id="UP000002011"/>
    </source>
</evidence>
<dbReference type="PANTHER" id="PTHR47683:SF2">
    <property type="entry name" value="RNA-BINDING S4 DOMAIN-CONTAINING PROTEIN"/>
    <property type="match status" value="1"/>
</dbReference>
<dbReference type="GO" id="GO:0009982">
    <property type="term" value="F:pseudouridine synthase activity"/>
    <property type="evidence" value="ECO:0007669"/>
    <property type="project" value="InterPro"/>
</dbReference>
<keyword evidence="6" id="KW-1185">Reference proteome</keyword>
<protein>
    <recommendedName>
        <fullName evidence="3">Pseudouridine synthase</fullName>
        <ecNumber evidence="3">5.4.99.-</ecNumber>
    </recommendedName>
</protein>
<gene>
    <name evidence="5" type="ordered locus">Dfer_3319</name>
</gene>
<dbReference type="Gene3D" id="3.30.70.580">
    <property type="entry name" value="Pseudouridine synthase I, catalytic domain, N-terminal subdomain"/>
    <property type="match status" value="1"/>
</dbReference>
<organism evidence="5 6">
    <name type="scientific">Dyadobacter fermentans (strain ATCC 700827 / DSM 18053 / CIP 107007 / KCTC 52180 / NS114)</name>
    <dbReference type="NCBI Taxonomy" id="471854"/>
    <lineage>
        <taxon>Bacteria</taxon>
        <taxon>Pseudomonadati</taxon>
        <taxon>Bacteroidota</taxon>
        <taxon>Cytophagia</taxon>
        <taxon>Cytophagales</taxon>
        <taxon>Spirosomataceae</taxon>
        <taxon>Dyadobacter</taxon>
    </lineage>
</organism>
<dbReference type="STRING" id="471854.Dfer_3319"/>
<evidence type="ECO:0000256" key="3">
    <source>
        <dbReference type="RuleBase" id="RU003887"/>
    </source>
</evidence>
<sequence>MIVHLGMVPHRYFIINKPPNMVSQFVSSHDVRLLGELDFDFPEGTHAVGRLDSMSEGLLILTTNKKVTNLLFLGEVPHTRTYWVNVGHIVPPETVQLLRTGIPIRVKGGGYYTTAPCEVEVIERPAILPWHQSEGQPGVPNTWLSITLTEGKYHQVRKMVREANHRCKRLVRASIEDLELGDLPPGGVREIGEEEFFRLLKIDNWKSVISSGDLRLEPSVENQAY</sequence>
<dbReference type="NCBIfam" id="TIGR00093">
    <property type="entry name" value="pseudouridine synthase"/>
    <property type="match status" value="1"/>
</dbReference>